<dbReference type="OrthoDB" id="5510369at2"/>
<gene>
    <name evidence="1" type="ORF">DB32_001871</name>
</gene>
<dbReference type="Proteomes" id="UP000034883">
    <property type="component" value="Chromosome"/>
</dbReference>
<dbReference type="RefSeq" id="WP_157068881.1">
    <property type="nucleotide sequence ID" value="NZ_CP011125.1"/>
</dbReference>
<dbReference type="KEGG" id="samy:DB32_001871"/>
<sequence length="233" mass="24556">MIAAGCAAPQPMMLGGRTTPRDRVDLGVGGAARIPLGDLQPPETPDGDEQVLHYAESGGIAPIAWGRWGLADDWDLGLFVSGSVVRLETLGELRLSPFLRLIGGVMPYGGYARADVPEPATMSTRTSEGWRVGALAPIAIGIEAGGVFEGWLGARVGFEHADGSFGPAEMRTSGALTAFRGGLVLGLGLGLRRVHVLIELAADYEYWRGGIGEDDIERHGVALTPGFALRLRL</sequence>
<dbReference type="EMBL" id="CP011125">
    <property type="protein sequence ID" value="AKF04722.1"/>
    <property type="molecule type" value="Genomic_DNA"/>
</dbReference>
<organism evidence="1 2">
    <name type="scientific">Sandaracinus amylolyticus</name>
    <dbReference type="NCBI Taxonomy" id="927083"/>
    <lineage>
        <taxon>Bacteria</taxon>
        <taxon>Pseudomonadati</taxon>
        <taxon>Myxococcota</taxon>
        <taxon>Polyangia</taxon>
        <taxon>Polyangiales</taxon>
        <taxon>Sandaracinaceae</taxon>
        <taxon>Sandaracinus</taxon>
    </lineage>
</organism>
<evidence type="ECO:0000313" key="2">
    <source>
        <dbReference type="Proteomes" id="UP000034883"/>
    </source>
</evidence>
<proteinExistence type="predicted"/>
<reference evidence="1 2" key="1">
    <citation type="submission" date="2015-03" db="EMBL/GenBank/DDBJ databases">
        <title>Genome assembly of Sandaracinus amylolyticus DSM 53668.</title>
        <authorList>
            <person name="Sharma G."/>
            <person name="Subramanian S."/>
        </authorList>
    </citation>
    <scope>NUCLEOTIDE SEQUENCE [LARGE SCALE GENOMIC DNA]</scope>
    <source>
        <strain evidence="1 2">DSM 53668</strain>
    </source>
</reference>
<name>A0A0F6YI58_9BACT</name>
<protein>
    <recommendedName>
        <fullName evidence="3">Outer membrane protein beta-barrel domain-containing protein</fullName>
    </recommendedName>
</protein>
<accession>A0A0F6YI58</accession>
<keyword evidence="2" id="KW-1185">Reference proteome</keyword>
<evidence type="ECO:0008006" key="3">
    <source>
        <dbReference type="Google" id="ProtNLM"/>
    </source>
</evidence>
<evidence type="ECO:0000313" key="1">
    <source>
        <dbReference type="EMBL" id="AKF04722.1"/>
    </source>
</evidence>
<dbReference type="AlphaFoldDB" id="A0A0F6YI58"/>